<dbReference type="PROSITE" id="PS51677">
    <property type="entry name" value="NODB"/>
    <property type="match status" value="1"/>
</dbReference>
<dbReference type="CDD" id="cd10917">
    <property type="entry name" value="CE4_NodB_like_6s_7s"/>
    <property type="match status" value="1"/>
</dbReference>
<name>A0ABT1Y6F8_9FIRM</name>
<keyword evidence="2" id="KW-0812">Transmembrane</keyword>
<feature type="domain" description="NodB homology" evidence="3">
    <location>
        <begin position="159"/>
        <end position="334"/>
    </location>
</feature>
<feature type="region of interest" description="Disordered" evidence="1">
    <location>
        <begin position="53"/>
        <end position="156"/>
    </location>
</feature>
<dbReference type="Proteomes" id="UP001524944">
    <property type="component" value="Unassembled WGS sequence"/>
</dbReference>
<dbReference type="RefSeq" id="WP_257913881.1">
    <property type="nucleotide sequence ID" value="NZ_JANPWE010000007.1"/>
</dbReference>
<evidence type="ECO:0000313" key="5">
    <source>
        <dbReference type="Proteomes" id="UP001524944"/>
    </source>
</evidence>
<organism evidence="4 5">
    <name type="scientific">Dehalobacterium formicoaceticum</name>
    <dbReference type="NCBI Taxonomy" id="51515"/>
    <lineage>
        <taxon>Bacteria</taxon>
        <taxon>Bacillati</taxon>
        <taxon>Bacillota</taxon>
        <taxon>Clostridia</taxon>
        <taxon>Eubacteriales</taxon>
        <taxon>Peptococcaceae</taxon>
        <taxon>Dehalobacterium</taxon>
    </lineage>
</organism>
<dbReference type="Pfam" id="PF01522">
    <property type="entry name" value="Polysacc_deac_1"/>
    <property type="match status" value="1"/>
</dbReference>
<gene>
    <name evidence="4" type="ORF">NVS47_13275</name>
</gene>
<keyword evidence="5" id="KW-1185">Reference proteome</keyword>
<comment type="caution">
    <text evidence="4">The sequence shown here is derived from an EMBL/GenBank/DDBJ whole genome shotgun (WGS) entry which is preliminary data.</text>
</comment>
<dbReference type="PANTHER" id="PTHR10587">
    <property type="entry name" value="GLYCOSYL TRANSFERASE-RELATED"/>
    <property type="match status" value="1"/>
</dbReference>
<proteinExistence type="predicted"/>
<evidence type="ECO:0000313" key="4">
    <source>
        <dbReference type="EMBL" id="MCR6546469.1"/>
    </source>
</evidence>
<dbReference type="EMBL" id="JANPWE010000007">
    <property type="protein sequence ID" value="MCR6546469.1"/>
    <property type="molecule type" value="Genomic_DNA"/>
</dbReference>
<evidence type="ECO:0000256" key="1">
    <source>
        <dbReference type="SAM" id="MobiDB-lite"/>
    </source>
</evidence>
<feature type="transmembrane region" description="Helical" evidence="2">
    <location>
        <begin position="12"/>
        <end position="35"/>
    </location>
</feature>
<protein>
    <submittedName>
        <fullName evidence="4">Polysaccharide deacetylase family protein</fullName>
    </submittedName>
</protein>
<dbReference type="InterPro" id="IPR050248">
    <property type="entry name" value="Polysacc_deacetylase_ArnD"/>
</dbReference>
<keyword evidence="2" id="KW-0472">Membrane</keyword>
<feature type="compositionally biased region" description="Basic and acidic residues" evidence="1">
    <location>
        <begin position="57"/>
        <end position="69"/>
    </location>
</feature>
<evidence type="ECO:0000256" key="2">
    <source>
        <dbReference type="SAM" id="Phobius"/>
    </source>
</evidence>
<dbReference type="SUPFAM" id="SSF88713">
    <property type="entry name" value="Glycoside hydrolase/deacetylase"/>
    <property type="match status" value="1"/>
</dbReference>
<dbReference type="InterPro" id="IPR011330">
    <property type="entry name" value="Glyco_hydro/deAcase_b/a-brl"/>
</dbReference>
<sequence>MTQRRRKLKRRKGFFPSSMIWISLILALLFVIFIYPKGHFLYANTEQPDESIPVTTVDKHQPDNDSDIDKDAEEAPEPGQAPETGTDPGGDSEPAANPPGMQGPETSAPEENEADEKVAQNEKDQQHPSALPAANPPVSQPTVSPKKTPIFSGNSGAGKKVAITFDDGPVPGYTAEYLRVLNEHQVPATFFMVGTQVKKYPQLAQKIADMGFTLGSHSYRHSRLTLKSPDIIQEDFRKTEELFASLGGVQFFRPPYGDYNDLVTNTAQSFGLTSIGWNIDPRDWDSDDSNQIANHVITHVKDGAIILLHEGKPSTLAALPKIFSGLAEMGYQVVPLEELLP</sequence>
<evidence type="ECO:0000259" key="3">
    <source>
        <dbReference type="PROSITE" id="PS51677"/>
    </source>
</evidence>
<dbReference type="Gene3D" id="3.20.20.370">
    <property type="entry name" value="Glycoside hydrolase/deacetylase"/>
    <property type="match status" value="1"/>
</dbReference>
<feature type="compositionally biased region" description="Basic and acidic residues" evidence="1">
    <location>
        <begin position="115"/>
        <end position="126"/>
    </location>
</feature>
<keyword evidence="2" id="KW-1133">Transmembrane helix</keyword>
<reference evidence="4 5" key="1">
    <citation type="submission" date="2022-08" db="EMBL/GenBank/DDBJ databases">
        <title>Proteogenomics of the novel Dehalobacterium formicoaceticum strain EZ94 highlights a key role of methyltransferases during anaerobic dichloromethane degradation.</title>
        <authorList>
            <person name="Wasmund K."/>
        </authorList>
    </citation>
    <scope>NUCLEOTIDE SEQUENCE [LARGE SCALE GENOMIC DNA]</scope>
    <source>
        <strain evidence="4 5">EZ94</strain>
    </source>
</reference>
<accession>A0ABT1Y6F8</accession>
<dbReference type="InterPro" id="IPR002509">
    <property type="entry name" value="NODB_dom"/>
</dbReference>